<dbReference type="Gene3D" id="1.20.120.1220">
    <property type="match status" value="1"/>
</dbReference>
<evidence type="ECO:0000256" key="2">
    <source>
        <dbReference type="ARBA" id="ARBA00005801"/>
    </source>
</evidence>
<dbReference type="InterPro" id="IPR010627">
    <property type="entry name" value="Prepilin_pept_A24_N"/>
</dbReference>
<evidence type="ECO:0000256" key="4">
    <source>
        <dbReference type="ARBA" id="ARBA00022692"/>
    </source>
</evidence>
<proteinExistence type="inferred from homology"/>
<dbReference type="GO" id="GO:0004190">
    <property type="term" value="F:aspartic-type endopeptidase activity"/>
    <property type="evidence" value="ECO:0007669"/>
    <property type="project" value="InterPro"/>
</dbReference>
<evidence type="ECO:0000256" key="7">
    <source>
        <dbReference type="SAM" id="Phobius"/>
    </source>
</evidence>
<protein>
    <submittedName>
        <fullName evidence="10">Prepilin peptidase</fullName>
    </submittedName>
</protein>
<evidence type="ECO:0000313" key="11">
    <source>
        <dbReference type="Proteomes" id="UP000231246"/>
    </source>
</evidence>
<gene>
    <name evidence="10" type="ORF">COW99_02950</name>
</gene>
<comment type="subcellular location">
    <subcellularLocation>
        <location evidence="1">Cell membrane</location>
        <topology evidence="1">Multi-pass membrane protein</topology>
    </subcellularLocation>
</comment>
<dbReference type="InterPro" id="IPR000045">
    <property type="entry name" value="Prepilin_IV_endopep_pep"/>
</dbReference>
<comment type="caution">
    <text evidence="10">The sequence shown here is derived from an EMBL/GenBank/DDBJ whole genome shotgun (WGS) entry which is preliminary data.</text>
</comment>
<dbReference type="PANTHER" id="PTHR30487:SF0">
    <property type="entry name" value="PREPILIN LEADER PEPTIDASE_N-METHYLTRANSFERASE-RELATED"/>
    <property type="match status" value="1"/>
</dbReference>
<dbReference type="Proteomes" id="UP000231246">
    <property type="component" value="Unassembled WGS sequence"/>
</dbReference>
<organism evidence="10 11">
    <name type="scientific">Candidatus Roizmanbacteria bacterium CG22_combo_CG10-13_8_21_14_all_38_20</name>
    <dbReference type="NCBI Taxonomy" id="1974862"/>
    <lineage>
        <taxon>Bacteria</taxon>
        <taxon>Candidatus Roizmaniibacteriota</taxon>
    </lineage>
</organism>
<dbReference type="InterPro" id="IPR050882">
    <property type="entry name" value="Prepilin_peptidase/N-MTase"/>
</dbReference>
<feature type="transmembrane region" description="Helical" evidence="7">
    <location>
        <begin position="108"/>
        <end position="123"/>
    </location>
</feature>
<dbReference type="Pfam" id="PF06750">
    <property type="entry name" value="A24_N_bact"/>
    <property type="match status" value="1"/>
</dbReference>
<evidence type="ECO:0000256" key="6">
    <source>
        <dbReference type="ARBA" id="ARBA00023136"/>
    </source>
</evidence>
<dbReference type="GO" id="GO:0005886">
    <property type="term" value="C:plasma membrane"/>
    <property type="evidence" value="ECO:0007669"/>
    <property type="project" value="UniProtKB-SubCell"/>
</dbReference>
<keyword evidence="4 7" id="KW-0812">Transmembrane</keyword>
<evidence type="ECO:0000259" key="9">
    <source>
        <dbReference type="Pfam" id="PF06750"/>
    </source>
</evidence>
<evidence type="ECO:0000256" key="1">
    <source>
        <dbReference type="ARBA" id="ARBA00004651"/>
    </source>
</evidence>
<keyword evidence="5 7" id="KW-1133">Transmembrane helix</keyword>
<dbReference type="GO" id="GO:0006465">
    <property type="term" value="P:signal peptide processing"/>
    <property type="evidence" value="ECO:0007669"/>
    <property type="project" value="TreeGrafter"/>
</dbReference>
<evidence type="ECO:0000256" key="3">
    <source>
        <dbReference type="ARBA" id="ARBA00022475"/>
    </source>
</evidence>
<dbReference type="AlphaFoldDB" id="A0A2H0BV72"/>
<accession>A0A2H0BV72</accession>
<feature type="non-terminal residue" evidence="10">
    <location>
        <position position="1"/>
    </location>
</feature>
<dbReference type="PANTHER" id="PTHR30487">
    <property type="entry name" value="TYPE 4 PREPILIN-LIKE PROTEINS LEADER PEPTIDE-PROCESSING ENZYME"/>
    <property type="match status" value="1"/>
</dbReference>
<feature type="domain" description="Prepilin peptidase A24 N-terminal" evidence="9">
    <location>
        <begin position="1"/>
        <end position="75"/>
    </location>
</feature>
<keyword evidence="6 7" id="KW-0472">Membrane</keyword>
<feature type="transmembrane region" description="Helical" evidence="7">
    <location>
        <begin position="161"/>
        <end position="194"/>
    </location>
</feature>
<sequence>SFLNVLIDRIPAGLPLFIDRSHCDRCKHTLSWYDLIPILSWVLLGAKCRYCKAPISIQYPVIEAITGLVFVLSYYFPIYSVSFTIILFSLLIALFMTDLKYYLLPDKLMYPLLGVSAIALLVYEPSQLITHIISAVLAAVFFVMLIVISRGKGMGWGDVMYGLFLGILLGHPGTIVALYIAFLTGAFISVILLLSKKKKFGQIIPFGPFLILGTVISLYYSDYIWNIFF</sequence>
<evidence type="ECO:0000256" key="5">
    <source>
        <dbReference type="ARBA" id="ARBA00022989"/>
    </source>
</evidence>
<feature type="transmembrane region" description="Helical" evidence="7">
    <location>
        <begin position="129"/>
        <end position="149"/>
    </location>
</feature>
<dbReference type="EMBL" id="PCTA01000022">
    <property type="protein sequence ID" value="PIP61582.1"/>
    <property type="molecule type" value="Genomic_DNA"/>
</dbReference>
<comment type="similarity">
    <text evidence="2">Belongs to the peptidase A24 family.</text>
</comment>
<keyword evidence="3" id="KW-1003">Cell membrane</keyword>
<feature type="transmembrane region" description="Helical" evidence="7">
    <location>
        <begin position="200"/>
        <end position="220"/>
    </location>
</feature>
<reference evidence="10 11" key="1">
    <citation type="submission" date="2017-09" db="EMBL/GenBank/DDBJ databases">
        <title>Depth-based differentiation of microbial function through sediment-hosted aquifers and enrichment of novel symbionts in the deep terrestrial subsurface.</title>
        <authorList>
            <person name="Probst A.J."/>
            <person name="Ladd B."/>
            <person name="Jarett J.K."/>
            <person name="Geller-Mcgrath D.E."/>
            <person name="Sieber C.M."/>
            <person name="Emerson J.B."/>
            <person name="Anantharaman K."/>
            <person name="Thomas B.C."/>
            <person name="Malmstrom R."/>
            <person name="Stieglmeier M."/>
            <person name="Klingl A."/>
            <person name="Woyke T."/>
            <person name="Ryan C.M."/>
            <person name="Banfield J.F."/>
        </authorList>
    </citation>
    <scope>NUCLEOTIDE SEQUENCE [LARGE SCALE GENOMIC DNA]</scope>
    <source>
        <strain evidence="10">CG22_combo_CG10-13_8_21_14_all_38_20</strain>
    </source>
</reference>
<name>A0A2H0BV72_9BACT</name>
<dbReference type="Pfam" id="PF01478">
    <property type="entry name" value="Peptidase_A24"/>
    <property type="match status" value="1"/>
</dbReference>
<feature type="transmembrane region" description="Helical" evidence="7">
    <location>
        <begin position="74"/>
        <end position="96"/>
    </location>
</feature>
<feature type="domain" description="Prepilin type IV endopeptidase peptidase" evidence="8">
    <location>
        <begin position="85"/>
        <end position="189"/>
    </location>
</feature>
<evidence type="ECO:0000259" key="8">
    <source>
        <dbReference type="Pfam" id="PF01478"/>
    </source>
</evidence>
<evidence type="ECO:0000313" key="10">
    <source>
        <dbReference type="EMBL" id="PIP61582.1"/>
    </source>
</evidence>